<dbReference type="AlphaFoldDB" id="A0A9W6RF47"/>
<dbReference type="PANTHER" id="PTHR35004:SF7">
    <property type="entry name" value="INTEGRASE PROTEIN"/>
    <property type="match status" value="1"/>
</dbReference>
<dbReference type="InterPro" id="IPR001584">
    <property type="entry name" value="Integrase_cat-core"/>
</dbReference>
<proteinExistence type="predicted"/>
<dbReference type="InterPro" id="IPR036397">
    <property type="entry name" value="RNaseH_sf"/>
</dbReference>
<evidence type="ECO:0000313" key="3">
    <source>
        <dbReference type="Proteomes" id="UP001165135"/>
    </source>
</evidence>
<dbReference type="SUPFAM" id="SSF53098">
    <property type="entry name" value="Ribonuclease H-like"/>
    <property type="match status" value="1"/>
</dbReference>
<sequence length="305" mass="36176">MALTCRYYGISRTCFYRWLRRYQDEGIDGLRDRSSRPHHSPNATQADIVNKIVYLRQNYHFGPLKIAMYLKRYHDIQIGHSAFYNILKRLGLNRLPASQRYARCDKRWKRYEKQLPGNRIQIDVKFIEPIGIPTEDDQTTGQTSDTRPITKAPKIRRRAKYYQFTAIDDCTRLRILRVYPRCDQKTAIQFLDYVLERLPFRVETIQTDNGAEFQSGFHWHALDKGLAHSYIKPASPHLNGKVERSHRIDAEEFYRMLDGIVIDDTGVFNDKLREWEDYYNYHRPHGALDGQTPYERLKQKTQTPV</sequence>
<protein>
    <submittedName>
        <fullName evidence="2">IS481 family transposase</fullName>
    </submittedName>
</protein>
<dbReference type="InterPro" id="IPR047656">
    <property type="entry name" value="IS481-like_transpos"/>
</dbReference>
<dbReference type="GO" id="GO:0003676">
    <property type="term" value="F:nucleic acid binding"/>
    <property type="evidence" value="ECO:0007669"/>
    <property type="project" value="InterPro"/>
</dbReference>
<evidence type="ECO:0000259" key="1">
    <source>
        <dbReference type="PROSITE" id="PS50994"/>
    </source>
</evidence>
<reference evidence="2" key="1">
    <citation type="submission" date="2023-03" db="EMBL/GenBank/DDBJ databases">
        <title>Actinoallomurus iriomotensis NBRC 103681.</title>
        <authorList>
            <person name="Ichikawa N."/>
            <person name="Sato H."/>
            <person name="Tonouchi N."/>
        </authorList>
    </citation>
    <scope>NUCLEOTIDE SEQUENCE</scope>
    <source>
        <strain evidence="2">NBRC 103681</strain>
    </source>
</reference>
<dbReference type="NCBIfam" id="NF033577">
    <property type="entry name" value="transpos_IS481"/>
    <property type="match status" value="1"/>
</dbReference>
<dbReference type="Proteomes" id="UP001165135">
    <property type="component" value="Unassembled WGS sequence"/>
</dbReference>
<dbReference type="InterPro" id="IPR012337">
    <property type="entry name" value="RNaseH-like_sf"/>
</dbReference>
<dbReference type="InterPro" id="IPR009057">
    <property type="entry name" value="Homeodomain-like_sf"/>
</dbReference>
<comment type="caution">
    <text evidence="2">The sequence shown here is derived from an EMBL/GenBank/DDBJ whole genome shotgun (WGS) entry which is preliminary data.</text>
</comment>
<organism evidence="2 3">
    <name type="scientific">Actinoallomurus iriomotensis</name>
    <dbReference type="NCBI Taxonomy" id="478107"/>
    <lineage>
        <taxon>Bacteria</taxon>
        <taxon>Bacillati</taxon>
        <taxon>Actinomycetota</taxon>
        <taxon>Actinomycetes</taxon>
        <taxon>Streptosporangiales</taxon>
        <taxon>Thermomonosporaceae</taxon>
        <taxon>Actinoallomurus</taxon>
    </lineage>
</organism>
<dbReference type="Gene3D" id="3.30.420.10">
    <property type="entry name" value="Ribonuclease H-like superfamily/Ribonuclease H"/>
    <property type="match status" value="1"/>
</dbReference>
<dbReference type="EMBL" id="BSTJ01000003">
    <property type="protein sequence ID" value="GLY74628.1"/>
    <property type="molecule type" value="Genomic_DNA"/>
</dbReference>
<accession>A0A9W6RF47</accession>
<dbReference type="PROSITE" id="PS50994">
    <property type="entry name" value="INTEGRASE"/>
    <property type="match status" value="1"/>
</dbReference>
<dbReference type="Pfam" id="PF13683">
    <property type="entry name" value="rve_3"/>
    <property type="match status" value="1"/>
</dbReference>
<dbReference type="Pfam" id="PF13565">
    <property type="entry name" value="HTH_32"/>
    <property type="match status" value="1"/>
</dbReference>
<dbReference type="SUPFAM" id="SSF46689">
    <property type="entry name" value="Homeodomain-like"/>
    <property type="match status" value="1"/>
</dbReference>
<dbReference type="GO" id="GO:0015074">
    <property type="term" value="P:DNA integration"/>
    <property type="evidence" value="ECO:0007669"/>
    <property type="project" value="InterPro"/>
</dbReference>
<dbReference type="PANTHER" id="PTHR35004">
    <property type="entry name" value="TRANSPOSASE RV3428C-RELATED"/>
    <property type="match status" value="1"/>
</dbReference>
<evidence type="ECO:0000313" key="2">
    <source>
        <dbReference type="EMBL" id="GLY74628.1"/>
    </source>
</evidence>
<gene>
    <name evidence="2" type="ORF">Airi01_028950</name>
</gene>
<name>A0A9W6RF47_9ACTN</name>
<feature type="domain" description="Integrase catalytic" evidence="1">
    <location>
        <begin position="112"/>
        <end position="301"/>
    </location>
</feature>